<name>A0A5B7IFG0_PORTR</name>
<sequence length="124" mass="13892">MEPVSRFKEESGDVKGPHFSLHSEVLATQVLQLWKEATQLLRHIPHTPRNAGVHLYTPLSTSTHPLSTVSTSYLIERRQSVLGEALVSIRHQLVQLCPPLTHTQPQECAGVFLVHVHTQPVQPQ</sequence>
<gene>
    <name evidence="1" type="ORF">E2C01_078848</name>
</gene>
<organism evidence="1 2">
    <name type="scientific">Portunus trituberculatus</name>
    <name type="common">Swimming crab</name>
    <name type="synonym">Neptunus trituberculatus</name>
    <dbReference type="NCBI Taxonomy" id="210409"/>
    <lineage>
        <taxon>Eukaryota</taxon>
        <taxon>Metazoa</taxon>
        <taxon>Ecdysozoa</taxon>
        <taxon>Arthropoda</taxon>
        <taxon>Crustacea</taxon>
        <taxon>Multicrustacea</taxon>
        <taxon>Malacostraca</taxon>
        <taxon>Eumalacostraca</taxon>
        <taxon>Eucarida</taxon>
        <taxon>Decapoda</taxon>
        <taxon>Pleocyemata</taxon>
        <taxon>Brachyura</taxon>
        <taxon>Eubrachyura</taxon>
        <taxon>Portunoidea</taxon>
        <taxon>Portunidae</taxon>
        <taxon>Portuninae</taxon>
        <taxon>Portunus</taxon>
    </lineage>
</organism>
<reference evidence="1 2" key="1">
    <citation type="submission" date="2019-05" db="EMBL/GenBank/DDBJ databases">
        <title>Another draft genome of Portunus trituberculatus and its Hox gene families provides insights of decapod evolution.</title>
        <authorList>
            <person name="Jeong J.-H."/>
            <person name="Song I."/>
            <person name="Kim S."/>
            <person name="Choi T."/>
            <person name="Kim D."/>
            <person name="Ryu S."/>
            <person name="Kim W."/>
        </authorList>
    </citation>
    <scope>NUCLEOTIDE SEQUENCE [LARGE SCALE GENOMIC DNA]</scope>
    <source>
        <tissue evidence="1">Muscle</tissue>
    </source>
</reference>
<evidence type="ECO:0000313" key="1">
    <source>
        <dbReference type="EMBL" id="MPC84121.1"/>
    </source>
</evidence>
<dbReference type="Proteomes" id="UP000324222">
    <property type="component" value="Unassembled WGS sequence"/>
</dbReference>
<protein>
    <submittedName>
        <fullName evidence="1">Uncharacterized protein</fullName>
    </submittedName>
</protein>
<dbReference type="EMBL" id="VSRR010064457">
    <property type="protein sequence ID" value="MPC84121.1"/>
    <property type="molecule type" value="Genomic_DNA"/>
</dbReference>
<accession>A0A5B7IFG0</accession>
<comment type="caution">
    <text evidence="1">The sequence shown here is derived from an EMBL/GenBank/DDBJ whole genome shotgun (WGS) entry which is preliminary data.</text>
</comment>
<keyword evidence="2" id="KW-1185">Reference proteome</keyword>
<dbReference type="AlphaFoldDB" id="A0A5B7IFG0"/>
<proteinExistence type="predicted"/>
<evidence type="ECO:0000313" key="2">
    <source>
        <dbReference type="Proteomes" id="UP000324222"/>
    </source>
</evidence>